<evidence type="ECO:0000313" key="1">
    <source>
        <dbReference type="EMBL" id="MFC5549522.1"/>
    </source>
</evidence>
<proteinExistence type="predicted"/>
<protein>
    <submittedName>
        <fullName evidence="1">Uncharacterized protein</fullName>
    </submittedName>
</protein>
<keyword evidence="2" id="KW-1185">Reference proteome</keyword>
<dbReference type="EMBL" id="JBHSMZ010000008">
    <property type="protein sequence ID" value="MFC5549522.1"/>
    <property type="molecule type" value="Genomic_DNA"/>
</dbReference>
<accession>A0ABW0RXK9</accession>
<sequence>MTNVKVGAMEWVNLVGVVEELFNHNYFQTMPTTNLTIAAEPVLDFECAGWPIEKRQDLFQAVQGIQGVTGVGGAGHSTMRVRYDPSSTSISALTLAVDQAADTILPGHNFSG</sequence>
<dbReference type="Proteomes" id="UP001596086">
    <property type="component" value="Unassembled WGS sequence"/>
</dbReference>
<evidence type="ECO:0000313" key="2">
    <source>
        <dbReference type="Proteomes" id="UP001596086"/>
    </source>
</evidence>
<comment type="caution">
    <text evidence="1">The sequence shown here is derived from an EMBL/GenBank/DDBJ whole genome shotgun (WGS) entry which is preliminary data.</text>
</comment>
<name>A0ABW0RXK9_9BURK</name>
<organism evidence="1 2">
    <name type="scientific">Massilia aerilata</name>
    <dbReference type="NCBI Taxonomy" id="453817"/>
    <lineage>
        <taxon>Bacteria</taxon>
        <taxon>Pseudomonadati</taxon>
        <taxon>Pseudomonadota</taxon>
        <taxon>Betaproteobacteria</taxon>
        <taxon>Burkholderiales</taxon>
        <taxon>Oxalobacteraceae</taxon>
        <taxon>Telluria group</taxon>
        <taxon>Massilia</taxon>
    </lineage>
</organism>
<dbReference type="RefSeq" id="WP_379771578.1">
    <property type="nucleotide sequence ID" value="NZ_JBHSMZ010000008.1"/>
</dbReference>
<gene>
    <name evidence="1" type="ORF">ACFPO9_13480</name>
</gene>
<reference evidence="2" key="1">
    <citation type="journal article" date="2019" name="Int. J. Syst. Evol. Microbiol.">
        <title>The Global Catalogue of Microorganisms (GCM) 10K type strain sequencing project: providing services to taxonomists for standard genome sequencing and annotation.</title>
        <authorList>
            <consortium name="The Broad Institute Genomics Platform"/>
            <consortium name="The Broad Institute Genome Sequencing Center for Infectious Disease"/>
            <person name="Wu L."/>
            <person name="Ma J."/>
        </authorList>
    </citation>
    <scope>NUCLEOTIDE SEQUENCE [LARGE SCALE GENOMIC DNA]</scope>
    <source>
        <strain evidence="2">CGMCC 4.5798</strain>
    </source>
</reference>